<reference evidence="3" key="1">
    <citation type="submission" date="2020-05" db="EMBL/GenBank/DDBJ databases">
        <title>WGS assembly of Panicum virgatum.</title>
        <authorList>
            <person name="Lovell J.T."/>
            <person name="Jenkins J."/>
            <person name="Shu S."/>
            <person name="Juenger T.E."/>
            <person name="Schmutz J."/>
        </authorList>
    </citation>
    <scope>NUCLEOTIDE SEQUENCE</scope>
    <source>
        <strain evidence="3">AP13</strain>
    </source>
</reference>
<feature type="compositionally biased region" description="Pro residues" evidence="1">
    <location>
        <begin position="33"/>
        <end position="47"/>
    </location>
</feature>
<dbReference type="AlphaFoldDB" id="A0A8T0WRR6"/>
<keyword evidence="4" id="KW-1185">Reference proteome</keyword>
<evidence type="ECO:0000256" key="2">
    <source>
        <dbReference type="SAM" id="SignalP"/>
    </source>
</evidence>
<organism evidence="3 4">
    <name type="scientific">Panicum virgatum</name>
    <name type="common">Blackwell switchgrass</name>
    <dbReference type="NCBI Taxonomy" id="38727"/>
    <lineage>
        <taxon>Eukaryota</taxon>
        <taxon>Viridiplantae</taxon>
        <taxon>Streptophyta</taxon>
        <taxon>Embryophyta</taxon>
        <taxon>Tracheophyta</taxon>
        <taxon>Spermatophyta</taxon>
        <taxon>Magnoliopsida</taxon>
        <taxon>Liliopsida</taxon>
        <taxon>Poales</taxon>
        <taxon>Poaceae</taxon>
        <taxon>PACMAD clade</taxon>
        <taxon>Panicoideae</taxon>
        <taxon>Panicodae</taxon>
        <taxon>Paniceae</taxon>
        <taxon>Panicinae</taxon>
        <taxon>Panicum</taxon>
        <taxon>Panicum sect. Hiantes</taxon>
    </lineage>
</organism>
<keyword evidence="2" id="KW-0732">Signal</keyword>
<evidence type="ECO:0000313" key="3">
    <source>
        <dbReference type="EMBL" id="KAG2652231.1"/>
    </source>
</evidence>
<sequence>MSILPLLFFGALFFSVHRPSLSQAFQRARRLTSPPPSSLLAARPPPSLLAVPGKPGRRPLRSKPARCPPPSLLAVPGKPGRRPLRSKPARRPLPSRLLCRAPRRSVLVKCREDLVKAEAEAQPEEGEE</sequence>
<protein>
    <submittedName>
        <fullName evidence="3">Uncharacterized protein</fullName>
    </submittedName>
</protein>
<dbReference type="Proteomes" id="UP000823388">
    <property type="component" value="Chromosome 1N"/>
</dbReference>
<evidence type="ECO:0000256" key="1">
    <source>
        <dbReference type="SAM" id="MobiDB-lite"/>
    </source>
</evidence>
<name>A0A8T0WRR6_PANVG</name>
<feature type="region of interest" description="Disordered" evidence="1">
    <location>
        <begin position="27"/>
        <end position="96"/>
    </location>
</feature>
<feature type="chain" id="PRO_5035945007" evidence="2">
    <location>
        <begin position="23"/>
        <end position="128"/>
    </location>
</feature>
<evidence type="ECO:0000313" key="4">
    <source>
        <dbReference type="Proteomes" id="UP000823388"/>
    </source>
</evidence>
<feature type="compositionally biased region" description="Basic residues" evidence="1">
    <location>
        <begin position="55"/>
        <end position="64"/>
    </location>
</feature>
<proteinExistence type="predicted"/>
<feature type="compositionally biased region" description="Basic residues" evidence="1">
    <location>
        <begin position="79"/>
        <end position="90"/>
    </location>
</feature>
<feature type="signal peptide" evidence="2">
    <location>
        <begin position="1"/>
        <end position="22"/>
    </location>
</feature>
<accession>A0A8T0WRR6</accession>
<dbReference type="EMBL" id="CM029038">
    <property type="protein sequence ID" value="KAG2652231.1"/>
    <property type="molecule type" value="Genomic_DNA"/>
</dbReference>
<gene>
    <name evidence="3" type="ORF">PVAP13_1NG337519</name>
</gene>
<comment type="caution">
    <text evidence="3">The sequence shown here is derived from an EMBL/GenBank/DDBJ whole genome shotgun (WGS) entry which is preliminary data.</text>
</comment>